<dbReference type="Pfam" id="PF07331">
    <property type="entry name" value="TctB"/>
    <property type="match status" value="1"/>
</dbReference>
<dbReference type="STRING" id="162209.IJ22_17020"/>
<name>A0A0U2UFX4_9BACL</name>
<dbReference type="AlphaFoldDB" id="A0A0U2UFX4"/>
<accession>A0A0U2UFX4</accession>
<reference evidence="2" key="1">
    <citation type="submission" date="2015-12" db="EMBL/GenBank/DDBJ databases">
        <title>Complete genome sequences of two moderately thermophilic Paenibacillus species.</title>
        <authorList>
            <person name="Butler R.III."/>
            <person name="Wang J."/>
            <person name="Stark B.C."/>
            <person name="Pombert J.-F."/>
        </authorList>
    </citation>
    <scope>NUCLEOTIDE SEQUENCE [LARGE SCALE GENOMIC DNA]</scope>
    <source>
        <strain evidence="2">32O-Y</strain>
    </source>
</reference>
<keyword evidence="2" id="KW-1185">Reference proteome</keyword>
<sequence>MNKTFDRSAGIVFLAIGAAFALGSRSISSSAYGSNVGPSIFPLILGIILMLLSARLIYEAVKYPAAQDRSSKPKLDYKRFGIILSATILYGLSMEHIGYVISTFLFLLIGFQTMKRDRWISAIIVSALCSGGVYYLFVVVLQGTLPGFPAWLGL</sequence>
<dbReference type="PATRIC" id="fig|162209.4.peg.1803"/>
<dbReference type="EMBL" id="CP013652">
    <property type="protein sequence ID" value="ALS22076.1"/>
    <property type="molecule type" value="Genomic_DNA"/>
</dbReference>
<evidence type="ECO:0000313" key="2">
    <source>
        <dbReference type="Proteomes" id="UP000061660"/>
    </source>
</evidence>
<gene>
    <name evidence="1" type="ORF">IJ22_17020</name>
</gene>
<dbReference type="Proteomes" id="UP000061660">
    <property type="component" value="Chromosome"/>
</dbReference>
<dbReference type="OrthoDB" id="1683098at2"/>
<dbReference type="KEGG" id="pnp:IJ22_17020"/>
<reference evidence="1 2" key="2">
    <citation type="journal article" date="2016" name="Genome Announc.">
        <title>Complete Genome Sequences of Two Interactive Moderate Thermophiles, Paenibacillus napthalenovorans 32O-Y and Paenibacillus sp. 32O-W.</title>
        <authorList>
            <person name="Butler R.R.III."/>
            <person name="Wang J."/>
            <person name="Stark B.C."/>
            <person name="Pombert J.F."/>
        </authorList>
    </citation>
    <scope>NUCLEOTIDE SEQUENCE [LARGE SCALE GENOMIC DNA]</scope>
    <source>
        <strain evidence="1 2">32O-Y</strain>
    </source>
</reference>
<proteinExistence type="predicted"/>
<dbReference type="RefSeq" id="WP_054818408.1">
    <property type="nucleotide sequence ID" value="NZ_CP013652.1"/>
</dbReference>
<protein>
    <submittedName>
        <fullName evidence="1">Transporter</fullName>
    </submittedName>
</protein>
<organism evidence="1 2">
    <name type="scientific">Paenibacillus naphthalenovorans</name>
    <dbReference type="NCBI Taxonomy" id="162209"/>
    <lineage>
        <taxon>Bacteria</taxon>
        <taxon>Bacillati</taxon>
        <taxon>Bacillota</taxon>
        <taxon>Bacilli</taxon>
        <taxon>Bacillales</taxon>
        <taxon>Paenibacillaceae</taxon>
        <taxon>Paenibacillus</taxon>
    </lineage>
</organism>
<evidence type="ECO:0000313" key="1">
    <source>
        <dbReference type="EMBL" id="ALS22076.1"/>
    </source>
</evidence>
<dbReference type="InterPro" id="IPR009936">
    <property type="entry name" value="DUF1468"/>
</dbReference>